<accession>A0A418NKL8</accession>
<dbReference type="Proteomes" id="UP000285092">
    <property type="component" value="Unassembled WGS sequence"/>
</dbReference>
<proteinExistence type="inferred from homology"/>
<dbReference type="InterPro" id="IPR006214">
    <property type="entry name" value="Bax_inhibitor_1-related"/>
</dbReference>
<evidence type="ECO:0000256" key="1">
    <source>
        <dbReference type="ARBA" id="ARBA00004141"/>
    </source>
</evidence>
<dbReference type="EMBL" id="QXFK01000013">
    <property type="protein sequence ID" value="RIV79976.1"/>
    <property type="molecule type" value="Genomic_DNA"/>
</dbReference>
<dbReference type="PANTHER" id="PTHR23291">
    <property type="entry name" value="BAX INHIBITOR-RELATED"/>
    <property type="match status" value="1"/>
</dbReference>
<keyword evidence="8" id="KW-1185">Reference proteome</keyword>
<dbReference type="PANTHER" id="PTHR23291:SF50">
    <property type="entry name" value="PROTEIN LIFEGUARD 4"/>
    <property type="match status" value="1"/>
</dbReference>
<dbReference type="Pfam" id="PF01027">
    <property type="entry name" value="Bax1-I"/>
    <property type="match status" value="1"/>
</dbReference>
<name>A0A418NKL8_9SPHN</name>
<feature type="transmembrane region" description="Helical" evidence="6">
    <location>
        <begin position="37"/>
        <end position="54"/>
    </location>
</feature>
<keyword evidence="3 6" id="KW-0812">Transmembrane</keyword>
<comment type="caution">
    <text evidence="7">The sequence shown here is derived from an EMBL/GenBank/DDBJ whole genome shotgun (WGS) entry which is preliminary data.</text>
</comment>
<evidence type="ECO:0000256" key="3">
    <source>
        <dbReference type="ARBA" id="ARBA00022692"/>
    </source>
</evidence>
<evidence type="ECO:0000313" key="7">
    <source>
        <dbReference type="EMBL" id="RIV79976.1"/>
    </source>
</evidence>
<gene>
    <name evidence="7" type="ORF">D2V04_03700</name>
</gene>
<reference evidence="7 8" key="1">
    <citation type="submission" date="2018-08" db="EMBL/GenBank/DDBJ databases">
        <title>Altererythrobacter sp.Ery1 and Ery12, the genome sequencing of novel strains in genus Alterythrobacter.</title>
        <authorList>
            <person name="Cheng H."/>
            <person name="Wu Y.-H."/>
            <person name="Fang C."/>
            <person name="Xu X.-W."/>
        </authorList>
    </citation>
    <scope>NUCLEOTIDE SEQUENCE [LARGE SCALE GENOMIC DNA]</scope>
    <source>
        <strain evidence="7 8">Ery1</strain>
    </source>
</reference>
<feature type="transmembrane region" description="Helical" evidence="6">
    <location>
        <begin position="145"/>
        <end position="163"/>
    </location>
</feature>
<dbReference type="CDD" id="cd10432">
    <property type="entry name" value="BI-1-like_bacterial"/>
    <property type="match status" value="1"/>
</dbReference>
<evidence type="ECO:0000313" key="8">
    <source>
        <dbReference type="Proteomes" id="UP000285092"/>
    </source>
</evidence>
<comment type="similarity">
    <text evidence="2 6">Belongs to the BI1 family.</text>
</comment>
<organism evidence="7 8">
    <name type="scientific">Pelagerythrobacter aerophilus</name>
    <dbReference type="NCBI Taxonomy" id="2306995"/>
    <lineage>
        <taxon>Bacteria</taxon>
        <taxon>Pseudomonadati</taxon>
        <taxon>Pseudomonadota</taxon>
        <taxon>Alphaproteobacteria</taxon>
        <taxon>Sphingomonadales</taxon>
        <taxon>Erythrobacteraceae</taxon>
        <taxon>Pelagerythrobacter</taxon>
    </lineage>
</organism>
<evidence type="ECO:0000256" key="5">
    <source>
        <dbReference type="ARBA" id="ARBA00023136"/>
    </source>
</evidence>
<feature type="transmembrane region" description="Helical" evidence="6">
    <location>
        <begin position="184"/>
        <end position="207"/>
    </location>
</feature>
<feature type="transmembrane region" description="Helical" evidence="6">
    <location>
        <begin position="122"/>
        <end position="139"/>
    </location>
</feature>
<comment type="subcellular location">
    <subcellularLocation>
        <location evidence="1">Membrane</location>
        <topology evidence="1">Multi-pass membrane protein</topology>
    </subcellularLocation>
</comment>
<feature type="transmembrane region" description="Helical" evidence="6">
    <location>
        <begin position="66"/>
        <end position="85"/>
    </location>
</feature>
<keyword evidence="5 6" id="KW-0472">Membrane</keyword>
<keyword evidence="4 6" id="KW-1133">Transmembrane helix</keyword>
<dbReference type="RefSeq" id="WP_119511990.1">
    <property type="nucleotide sequence ID" value="NZ_QXFK01000013.1"/>
</dbReference>
<dbReference type="GO" id="GO:0005886">
    <property type="term" value="C:plasma membrane"/>
    <property type="evidence" value="ECO:0007669"/>
    <property type="project" value="TreeGrafter"/>
</dbReference>
<dbReference type="AlphaFoldDB" id="A0A418NKL8"/>
<feature type="transmembrane region" description="Helical" evidence="6">
    <location>
        <begin position="91"/>
        <end position="110"/>
    </location>
</feature>
<protein>
    <submittedName>
        <fullName evidence="7">Bax inhibitor-1/YccA family protein</fullName>
    </submittedName>
</protein>
<evidence type="ECO:0000256" key="4">
    <source>
        <dbReference type="ARBA" id="ARBA00022989"/>
    </source>
</evidence>
<evidence type="ECO:0000256" key="6">
    <source>
        <dbReference type="RuleBase" id="RU004379"/>
    </source>
</evidence>
<dbReference type="OrthoDB" id="9793828at2"/>
<sequence>MLGIYRNMSLALLVSASVAWLVASTPALYQPIFGTPLKWVAILAPLAFVLVFSFRFEKMTLAGARIALFAFAGVMGISLASILLVFTGASIVMTLLVAAITFFAMSLWGYTTRADLTRYSTFLIMGLVGVVLASLANLFLQSGTLQLIVSIIGVLVFTGLTAWDTQRAKNDYLTYGATDHGEKLAVMSALSLYLNLVNIFQLLLTFFGQRVEEA</sequence>
<evidence type="ECO:0000256" key="2">
    <source>
        <dbReference type="ARBA" id="ARBA00010350"/>
    </source>
</evidence>